<evidence type="ECO:0000256" key="10">
    <source>
        <dbReference type="ARBA" id="ARBA00048679"/>
    </source>
</evidence>
<dbReference type="NCBIfam" id="TIGR03724">
    <property type="entry name" value="arch_bud32"/>
    <property type="match status" value="1"/>
</dbReference>
<dbReference type="EMBL" id="CP058998">
    <property type="protein sequence ID" value="QLJ52333.1"/>
    <property type="molecule type" value="Genomic_DNA"/>
</dbReference>
<organism evidence="12 13">
    <name type="scientific">Fermentimicrarchaeum limneticum</name>
    <dbReference type="NCBI Taxonomy" id="2795018"/>
    <lineage>
        <taxon>Archaea</taxon>
        <taxon>Candidatus Micrarchaeota</taxon>
        <taxon>Candidatus Fermentimicrarchaeales</taxon>
        <taxon>Candidatus Fermentimicrarchaeaceae</taxon>
        <taxon>Candidatus Fermentimicrarchaeum</taxon>
    </lineage>
</organism>
<keyword evidence="6" id="KW-0547">Nucleotide-binding</keyword>
<dbReference type="GO" id="GO:0004674">
    <property type="term" value="F:protein serine/threonine kinase activity"/>
    <property type="evidence" value="ECO:0007669"/>
    <property type="project" value="UniProtKB-KW"/>
</dbReference>
<dbReference type="KEGG" id="flt:Sv326_0158"/>
<evidence type="ECO:0000256" key="2">
    <source>
        <dbReference type="ARBA" id="ARBA00012513"/>
    </source>
</evidence>
<proteinExistence type="inferred from homology"/>
<dbReference type="SUPFAM" id="SSF56112">
    <property type="entry name" value="Protein kinase-like (PK-like)"/>
    <property type="match status" value="1"/>
</dbReference>
<evidence type="ECO:0000256" key="9">
    <source>
        <dbReference type="ARBA" id="ARBA00047899"/>
    </source>
</evidence>
<evidence type="ECO:0000256" key="1">
    <source>
        <dbReference type="ARBA" id="ARBA00010630"/>
    </source>
</evidence>
<comment type="catalytic activity">
    <reaction evidence="9">
        <text>L-threonyl-[protein] + ATP = O-phospho-L-threonyl-[protein] + ADP + H(+)</text>
        <dbReference type="Rhea" id="RHEA:46608"/>
        <dbReference type="Rhea" id="RHEA-COMP:11060"/>
        <dbReference type="Rhea" id="RHEA-COMP:11605"/>
        <dbReference type="ChEBI" id="CHEBI:15378"/>
        <dbReference type="ChEBI" id="CHEBI:30013"/>
        <dbReference type="ChEBI" id="CHEBI:30616"/>
        <dbReference type="ChEBI" id="CHEBI:61977"/>
        <dbReference type="ChEBI" id="CHEBI:456216"/>
        <dbReference type="EC" id="2.7.11.1"/>
    </reaction>
</comment>
<gene>
    <name evidence="12" type="ORF">Sv326_0158</name>
</gene>
<accession>A0A7D5XEA1</accession>
<evidence type="ECO:0000256" key="3">
    <source>
        <dbReference type="ARBA" id="ARBA00022527"/>
    </source>
</evidence>
<feature type="domain" description="Protein kinase" evidence="11">
    <location>
        <begin position="1"/>
        <end position="203"/>
    </location>
</feature>
<dbReference type="PROSITE" id="PS00109">
    <property type="entry name" value="PROTEIN_KINASE_TYR"/>
    <property type="match status" value="1"/>
</dbReference>
<name>A0A7D5XEA1_FERL1</name>
<comment type="catalytic activity">
    <reaction evidence="10">
        <text>L-seryl-[protein] + ATP = O-phospho-L-seryl-[protein] + ADP + H(+)</text>
        <dbReference type="Rhea" id="RHEA:17989"/>
        <dbReference type="Rhea" id="RHEA-COMP:9863"/>
        <dbReference type="Rhea" id="RHEA-COMP:11604"/>
        <dbReference type="ChEBI" id="CHEBI:15378"/>
        <dbReference type="ChEBI" id="CHEBI:29999"/>
        <dbReference type="ChEBI" id="CHEBI:30616"/>
        <dbReference type="ChEBI" id="CHEBI:83421"/>
        <dbReference type="ChEBI" id="CHEBI:456216"/>
        <dbReference type="EC" id="2.7.11.1"/>
    </reaction>
</comment>
<dbReference type="InterPro" id="IPR018934">
    <property type="entry name" value="RIO_dom"/>
</dbReference>
<dbReference type="GO" id="GO:0005524">
    <property type="term" value="F:ATP binding"/>
    <property type="evidence" value="ECO:0007669"/>
    <property type="project" value="UniProtKB-KW"/>
</dbReference>
<keyword evidence="3" id="KW-0723">Serine/threonine-protein kinase</keyword>
<keyword evidence="5" id="KW-0819">tRNA processing</keyword>
<dbReference type="GO" id="GO:0005829">
    <property type="term" value="C:cytosol"/>
    <property type="evidence" value="ECO:0007669"/>
    <property type="project" value="TreeGrafter"/>
</dbReference>
<dbReference type="InterPro" id="IPR008266">
    <property type="entry name" value="Tyr_kinase_AS"/>
</dbReference>
<dbReference type="PROSITE" id="PS50011">
    <property type="entry name" value="PROTEIN_KINASE_DOM"/>
    <property type="match status" value="1"/>
</dbReference>
<dbReference type="AlphaFoldDB" id="A0A7D5XEA1"/>
<evidence type="ECO:0000256" key="6">
    <source>
        <dbReference type="ARBA" id="ARBA00022741"/>
    </source>
</evidence>
<dbReference type="PANTHER" id="PTHR12209">
    <property type="entry name" value="NON-SPECIFIC SERINE/THREONINE PROTEIN KINASE"/>
    <property type="match status" value="1"/>
</dbReference>
<dbReference type="InterPro" id="IPR011009">
    <property type="entry name" value="Kinase-like_dom_sf"/>
</dbReference>
<evidence type="ECO:0000256" key="8">
    <source>
        <dbReference type="ARBA" id="ARBA00022840"/>
    </source>
</evidence>
<keyword evidence="8" id="KW-0067">ATP-binding</keyword>
<dbReference type="InterPro" id="IPR000719">
    <property type="entry name" value="Prot_kinase_dom"/>
</dbReference>
<evidence type="ECO:0000256" key="7">
    <source>
        <dbReference type="ARBA" id="ARBA00022777"/>
    </source>
</evidence>
<dbReference type="Proteomes" id="UP000510821">
    <property type="component" value="Chromosome"/>
</dbReference>
<dbReference type="GO" id="GO:0008033">
    <property type="term" value="P:tRNA processing"/>
    <property type="evidence" value="ECO:0007669"/>
    <property type="project" value="UniProtKB-KW"/>
</dbReference>
<evidence type="ECO:0000313" key="12">
    <source>
        <dbReference type="EMBL" id="QLJ52333.1"/>
    </source>
</evidence>
<sequence>MKFLARGAEAELYRDRLHDRAVAEKIRIKKKYRIQEIDLPLRRSRTRGEASLLHSAKEACVACPTVYEIGDFELKLGFIDGVMLRDLVRKSSRAQLRKMLREVGMGLARLHEADIVHGDFTTANVMVSEGKVFFIDFGLGGFSKDAEEKAVDVLLMKKSLGNNAAYKLFLSGYRSYKGYPRVMSQLAEIEKRGRYVVRSWAGA</sequence>
<protein>
    <recommendedName>
        <fullName evidence="2">non-specific serine/threonine protein kinase</fullName>
        <ecNumber evidence="2">2.7.11.1</ecNumber>
    </recommendedName>
</protein>
<keyword evidence="7" id="KW-0418">Kinase</keyword>
<evidence type="ECO:0000313" key="13">
    <source>
        <dbReference type="Proteomes" id="UP000510821"/>
    </source>
</evidence>
<dbReference type="Gene3D" id="3.30.200.20">
    <property type="entry name" value="Phosphorylase Kinase, domain 1"/>
    <property type="match status" value="1"/>
</dbReference>
<dbReference type="InterPro" id="IPR022495">
    <property type="entry name" value="Bud32"/>
</dbReference>
<dbReference type="PANTHER" id="PTHR12209:SF0">
    <property type="entry name" value="EKC_KEOPS COMPLEX SUBUNIT TP53RK"/>
    <property type="match status" value="1"/>
</dbReference>
<keyword evidence="4" id="KW-0808">Transferase</keyword>
<dbReference type="Gene3D" id="1.10.510.10">
    <property type="entry name" value="Transferase(Phosphotransferase) domain 1"/>
    <property type="match status" value="1"/>
</dbReference>
<reference evidence="13" key="1">
    <citation type="submission" date="2020-07" db="EMBL/GenBank/DDBJ databases">
        <title>Metabolic diversity and evolutionary history of the archaeal phylum ###Micrarchaeota### uncovered from a freshwater lake metagenome.</title>
        <authorList>
            <person name="Kadnikov V.V."/>
            <person name="Savvichev A.S."/>
            <person name="Mardanov A.V."/>
            <person name="Beletsky A.V."/>
            <person name="Chupakov A.V."/>
            <person name="Kokryatskaya N.M."/>
            <person name="Pimenov N.V."/>
            <person name="Ravin N.V."/>
        </authorList>
    </citation>
    <scope>NUCLEOTIDE SEQUENCE [LARGE SCALE GENOMIC DNA]</scope>
</reference>
<evidence type="ECO:0000256" key="5">
    <source>
        <dbReference type="ARBA" id="ARBA00022694"/>
    </source>
</evidence>
<dbReference type="EC" id="2.7.11.1" evidence="2"/>
<evidence type="ECO:0000256" key="4">
    <source>
        <dbReference type="ARBA" id="ARBA00022679"/>
    </source>
</evidence>
<evidence type="ECO:0000259" key="11">
    <source>
        <dbReference type="PROSITE" id="PS50011"/>
    </source>
</evidence>
<comment type="similarity">
    <text evidence="1">Belongs to the protein kinase superfamily. BUD32 family.</text>
</comment>
<dbReference type="Pfam" id="PF01163">
    <property type="entry name" value="RIO1"/>
    <property type="match status" value="1"/>
</dbReference>